<gene>
    <name evidence="2" type="primary">orf117</name>
</gene>
<dbReference type="AlphaFoldDB" id="A0A1W5RP16"/>
<reference evidence="2" key="1">
    <citation type="journal article" date="2017" name="PeerJ">
        <title>lastomes of the green algae Hydrodictyon reticulatum and Pediastrum duplex (Sphaeropleales, Chlorophyceae).</title>
        <authorList>
            <person name="McManus H.A."/>
            <person name="Sanchez D."/>
            <person name="Karol K.G."/>
        </authorList>
    </citation>
    <scope>NUCLEOTIDE SEQUENCE</scope>
</reference>
<name>A0A1W5RP16_HYDRE</name>
<accession>A0A1W5RP16</accession>
<feature type="region of interest" description="Disordered" evidence="1">
    <location>
        <begin position="76"/>
        <end position="95"/>
    </location>
</feature>
<geneLocation type="chloroplast" evidence="2"/>
<proteinExistence type="predicted"/>
<keyword evidence="2" id="KW-0150">Chloroplast</keyword>
<evidence type="ECO:0000256" key="1">
    <source>
        <dbReference type="SAM" id="MobiDB-lite"/>
    </source>
</evidence>
<sequence>MNLLNILNTVFIYRKIFIGITLKINQLEKEQIIVILSQRNLKKKPSRFASVRFGFAFASVLWSRCRSRKRVRLRKHTEPLRGSEGAKSRRSERTNAIHFKEPFTCSESKINFRPFND</sequence>
<organism evidence="2">
    <name type="scientific">Hydrodictyon reticulatum</name>
    <name type="common">Water net</name>
    <name type="synonym">Conferva reticulatum</name>
    <dbReference type="NCBI Taxonomy" id="3107"/>
    <lineage>
        <taxon>Eukaryota</taxon>
        <taxon>Viridiplantae</taxon>
        <taxon>Chlorophyta</taxon>
        <taxon>core chlorophytes</taxon>
        <taxon>Chlorophyceae</taxon>
        <taxon>CS clade</taxon>
        <taxon>Sphaeropleales</taxon>
        <taxon>Hydrodictyaceae</taxon>
        <taxon>Hydrodictyon</taxon>
    </lineage>
</organism>
<evidence type="ECO:0000313" key="2">
    <source>
        <dbReference type="EMBL" id="AQU64588.1"/>
    </source>
</evidence>
<protein>
    <submittedName>
        <fullName evidence="2">Uncharacterized protein</fullName>
    </submittedName>
</protein>
<dbReference type="GeneID" id="32880248"/>
<keyword evidence="2" id="KW-0934">Plastid</keyword>
<dbReference type="RefSeq" id="YP_009364131.1">
    <property type="nucleotide sequence ID" value="NC_034655.1"/>
</dbReference>
<dbReference type="EMBL" id="KY114065">
    <property type="protein sequence ID" value="AQU64588.1"/>
    <property type="molecule type" value="Genomic_DNA"/>
</dbReference>